<keyword evidence="4 6" id="KW-0808">Transferase</keyword>
<dbReference type="SUPFAM" id="SSF81799">
    <property type="entry name" value="Putative methyltransferase TM0872, insert domain"/>
    <property type="match status" value="1"/>
</dbReference>
<evidence type="ECO:0000313" key="8">
    <source>
        <dbReference type="Proteomes" id="UP000708576"/>
    </source>
</evidence>
<keyword evidence="6" id="KW-0963">Cytoplasm</keyword>
<keyword evidence="3 6" id="KW-0489">Methyltransferase</keyword>
<dbReference type="Proteomes" id="UP000708576">
    <property type="component" value="Unassembled WGS sequence"/>
</dbReference>
<dbReference type="Gene3D" id="3.40.50.150">
    <property type="entry name" value="Vaccinia Virus protein VP39"/>
    <property type="match status" value="1"/>
</dbReference>
<dbReference type="EC" id="2.1.1.199" evidence="6"/>
<dbReference type="PIRSF" id="PIRSF004486">
    <property type="entry name" value="MraW"/>
    <property type="match status" value="1"/>
</dbReference>
<keyword evidence="8" id="KW-1185">Reference proteome</keyword>
<dbReference type="SUPFAM" id="SSF53335">
    <property type="entry name" value="S-adenosyl-L-methionine-dependent methyltransferases"/>
    <property type="match status" value="1"/>
</dbReference>
<feature type="binding site" evidence="6">
    <location>
        <position position="96"/>
    </location>
    <ligand>
        <name>S-adenosyl-L-methionine</name>
        <dbReference type="ChEBI" id="CHEBI:59789"/>
    </ligand>
</feature>
<dbReference type="Gene3D" id="1.10.150.170">
    <property type="entry name" value="Putative methyltransferase TM0872, insert domain"/>
    <property type="match status" value="1"/>
</dbReference>
<comment type="function">
    <text evidence="6">Specifically methylates the N4 position of cytidine in position 1402 (C1402) of 16S rRNA.</text>
</comment>
<keyword evidence="5 6" id="KW-0949">S-adenosyl-L-methionine</keyword>
<dbReference type="PANTHER" id="PTHR11265">
    <property type="entry name" value="S-ADENOSYL-METHYLTRANSFERASE MRAW"/>
    <property type="match status" value="1"/>
</dbReference>
<evidence type="ECO:0000256" key="3">
    <source>
        <dbReference type="ARBA" id="ARBA00022603"/>
    </source>
</evidence>
<dbReference type="RefSeq" id="WP_212217908.1">
    <property type="nucleotide sequence ID" value="NZ_JAGUCO010000021.1"/>
</dbReference>
<protein>
    <recommendedName>
        <fullName evidence="6">Ribosomal RNA small subunit methyltransferase H</fullName>
        <ecNumber evidence="6">2.1.1.199</ecNumber>
    </recommendedName>
    <alternativeName>
        <fullName evidence="6">16S rRNA m(4)C1402 methyltransferase</fullName>
    </alternativeName>
    <alternativeName>
        <fullName evidence="6">rRNA (cytosine-N(4)-)-methyltransferase RsmH</fullName>
    </alternativeName>
</protein>
<dbReference type="InterPro" id="IPR002903">
    <property type="entry name" value="RsmH"/>
</dbReference>
<proteinExistence type="inferred from homology"/>
<organism evidence="7 8">
    <name type="scientific">Carboxylicivirga linearis</name>
    <dbReference type="NCBI Taxonomy" id="1628157"/>
    <lineage>
        <taxon>Bacteria</taxon>
        <taxon>Pseudomonadati</taxon>
        <taxon>Bacteroidota</taxon>
        <taxon>Bacteroidia</taxon>
        <taxon>Marinilabiliales</taxon>
        <taxon>Marinilabiliaceae</taxon>
        <taxon>Carboxylicivirga</taxon>
    </lineage>
</organism>
<sequence>MEQEYHIPVLLEESVDGLAIKPNGTYVDLTFGGGGHSREILSRLDEGKLIVFDQDADAYLNRPDDDRLIFVRHNFRYLTHFLKFIGVDKVDGILGDLGVSSHHFNEAERGFSFRFDAQLDMRMSQQLKRTAADIVNQYSELDLKRLFWQYGEIKQSGKLAGQIIKHRQSNLFETTTDLKEVAEKCGPKKEQSKFLAQVFQALRIEVNQEMEVLKAVLHASTDAIAVGGRLSVISYHSLEDRLVKNFIRSGSCDKTNAEQDIYGQTNVPFKAVNRKIIAPSDEEIERNGRARSAKLRIAERV</sequence>
<dbReference type="InterPro" id="IPR023397">
    <property type="entry name" value="SAM-dep_MeTrfase_MraW_recog"/>
</dbReference>
<feature type="binding site" evidence="6">
    <location>
        <begin position="34"/>
        <end position="36"/>
    </location>
    <ligand>
        <name>S-adenosyl-L-methionine</name>
        <dbReference type="ChEBI" id="CHEBI:59789"/>
    </ligand>
</feature>
<feature type="binding site" evidence="6">
    <location>
        <position position="53"/>
    </location>
    <ligand>
        <name>S-adenosyl-L-methionine</name>
        <dbReference type="ChEBI" id="CHEBI:59789"/>
    </ligand>
</feature>
<evidence type="ECO:0000256" key="1">
    <source>
        <dbReference type="ARBA" id="ARBA00010396"/>
    </source>
</evidence>
<name>A0ABS5JZI8_9BACT</name>
<reference evidence="7 8" key="1">
    <citation type="journal article" date="2015" name="Int. J. Syst. Evol. Microbiol.">
        <title>Carboxylicivirga linearis sp. nov., isolated from a sea cucumber culture pond.</title>
        <authorList>
            <person name="Wang F.Q."/>
            <person name="Zhou Y.X."/>
            <person name="Lin X.Z."/>
            <person name="Chen G.J."/>
            <person name="Du Z.J."/>
        </authorList>
    </citation>
    <scope>NUCLEOTIDE SEQUENCE [LARGE SCALE GENOMIC DNA]</scope>
    <source>
        <strain evidence="7 8">FB218</strain>
    </source>
</reference>
<dbReference type="NCBIfam" id="TIGR00006">
    <property type="entry name" value="16S rRNA (cytosine(1402)-N(4))-methyltransferase RsmH"/>
    <property type="match status" value="1"/>
</dbReference>
<dbReference type="Pfam" id="PF01795">
    <property type="entry name" value="Methyltransf_5"/>
    <property type="match status" value="1"/>
</dbReference>
<dbReference type="GO" id="GO:0032259">
    <property type="term" value="P:methylation"/>
    <property type="evidence" value="ECO:0007669"/>
    <property type="project" value="UniProtKB-KW"/>
</dbReference>
<evidence type="ECO:0000313" key="7">
    <source>
        <dbReference type="EMBL" id="MBS2100312.1"/>
    </source>
</evidence>
<dbReference type="EMBL" id="JAGUCO010000021">
    <property type="protein sequence ID" value="MBS2100312.1"/>
    <property type="molecule type" value="Genomic_DNA"/>
</dbReference>
<dbReference type="PANTHER" id="PTHR11265:SF0">
    <property type="entry name" value="12S RRNA N4-METHYLCYTIDINE METHYLTRANSFERASE"/>
    <property type="match status" value="1"/>
</dbReference>
<dbReference type="HAMAP" id="MF_01007">
    <property type="entry name" value="16SrRNA_methyltr_H"/>
    <property type="match status" value="1"/>
</dbReference>
<comment type="caution">
    <text evidence="7">The sequence shown here is derived from an EMBL/GenBank/DDBJ whole genome shotgun (WGS) entry which is preliminary data.</text>
</comment>
<evidence type="ECO:0000256" key="2">
    <source>
        <dbReference type="ARBA" id="ARBA00022552"/>
    </source>
</evidence>
<comment type="similarity">
    <text evidence="1 6">Belongs to the methyltransferase superfamily. RsmH family.</text>
</comment>
<comment type="subcellular location">
    <subcellularLocation>
        <location evidence="6">Cytoplasm</location>
    </subcellularLocation>
</comment>
<dbReference type="InterPro" id="IPR029063">
    <property type="entry name" value="SAM-dependent_MTases_sf"/>
</dbReference>
<keyword evidence="2 6" id="KW-0698">rRNA processing</keyword>
<evidence type="ECO:0000256" key="5">
    <source>
        <dbReference type="ARBA" id="ARBA00022691"/>
    </source>
</evidence>
<accession>A0ABS5JZI8</accession>
<gene>
    <name evidence="6 7" type="primary">rsmH</name>
    <name evidence="7" type="ORF">KEM10_18655</name>
</gene>
<evidence type="ECO:0000256" key="4">
    <source>
        <dbReference type="ARBA" id="ARBA00022679"/>
    </source>
</evidence>
<feature type="binding site" evidence="6">
    <location>
        <position position="103"/>
    </location>
    <ligand>
        <name>S-adenosyl-L-methionine</name>
        <dbReference type="ChEBI" id="CHEBI:59789"/>
    </ligand>
</feature>
<evidence type="ECO:0000256" key="6">
    <source>
        <dbReference type="HAMAP-Rule" id="MF_01007"/>
    </source>
</evidence>
<dbReference type="GO" id="GO:0008168">
    <property type="term" value="F:methyltransferase activity"/>
    <property type="evidence" value="ECO:0007669"/>
    <property type="project" value="UniProtKB-KW"/>
</dbReference>
<comment type="catalytic activity">
    <reaction evidence="6">
        <text>cytidine(1402) in 16S rRNA + S-adenosyl-L-methionine = N(4)-methylcytidine(1402) in 16S rRNA + S-adenosyl-L-homocysteine + H(+)</text>
        <dbReference type="Rhea" id="RHEA:42928"/>
        <dbReference type="Rhea" id="RHEA-COMP:10286"/>
        <dbReference type="Rhea" id="RHEA-COMP:10287"/>
        <dbReference type="ChEBI" id="CHEBI:15378"/>
        <dbReference type="ChEBI" id="CHEBI:57856"/>
        <dbReference type="ChEBI" id="CHEBI:59789"/>
        <dbReference type="ChEBI" id="CHEBI:74506"/>
        <dbReference type="ChEBI" id="CHEBI:82748"/>
        <dbReference type="EC" id="2.1.1.199"/>
    </reaction>
</comment>
<feature type="binding site" evidence="6">
    <location>
        <position position="75"/>
    </location>
    <ligand>
        <name>S-adenosyl-L-methionine</name>
        <dbReference type="ChEBI" id="CHEBI:59789"/>
    </ligand>
</feature>